<evidence type="ECO:0000256" key="4">
    <source>
        <dbReference type="ARBA" id="ARBA00022989"/>
    </source>
</evidence>
<keyword evidence="3 6" id="KW-0812">Transmembrane</keyword>
<name>A0A846LRC0_9ACTN</name>
<evidence type="ECO:0000313" key="8">
    <source>
        <dbReference type="EMBL" id="GGL78306.1"/>
    </source>
</evidence>
<protein>
    <submittedName>
        <fullName evidence="8">Membrane protein</fullName>
    </submittedName>
</protein>
<evidence type="ECO:0000256" key="1">
    <source>
        <dbReference type="ARBA" id="ARBA00004651"/>
    </source>
</evidence>
<proteinExistence type="predicted"/>
<reference evidence="9 10" key="3">
    <citation type="submission" date="2020-02" db="EMBL/GenBank/DDBJ databases">
        <title>Sequencing the genomes of 1000 actinobacteria strains.</title>
        <authorList>
            <person name="Klenk H.-P."/>
        </authorList>
    </citation>
    <scope>NUCLEOTIDE SEQUENCE [LARGE SCALE GENOMIC DNA]</scope>
    <source>
        <strain evidence="9 10">DSM 45201</strain>
    </source>
</reference>
<dbReference type="Proteomes" id="UP000648663">
    <property type="component" value="Unassembled WGS sequence"/>
</dbReference>
<dbReference type="RefSeq" id="WP_166756603.1">
    <property type="nucleotide sequence ID" value="NZ_BAABJU010000003.1"/>
</dbReference>
<evidence type="ECO:0000313" key="10">
    <source>
        <dbReference type="Proteomes" id="UP000552836"/>
    </source>
</evidence>
<evidence type="ECO:0000259" key="7">
    <source>
        <dbReference type="Pfam" id="PF13396"/>
    </source>
</evidence>
<evidence type="ECO:0000256" key="3">
    <source>
        <dbReference type="ARBA" id="ARBA00022692"/>
    </source>
</evidence>
<reference evidence="8" key="1">
    <citation type="journal article" date="2014" name="Int. J. Syst. Evol. Microbiol.">
        <title>Complete genome of a new Firmicutes species belonging to the dominant human colonic microbiota ('Ruminococcus bicirculans') reveals two chromosomes and a selective capacity to utilize plant glucans.</title>
        <authorList>
            <consortium name="NISC Comparative Sequencing Program"/>
            <person name="Wegmann U."/>
            <person name="Louis P."/>
            <person name="Goesmann A."/>
            <person name="Henrissat B."/>
            <person name="Duncan S.H."/>
            <person name="Flint H.J."/>
        </authorList>
    </citation>
    <scope>NUCLEOTIDE SEQUENCE</scope>
    <source>
        <strain evidence="8">CGMCC 4.5581</strain>
    </source>
</reference>
<dbReference type="EMBL" id="JAAMPA010000002">
    <property type="protein sequence ID" value="NIH69004.1"/>
    <property type="molecule type" value="Genomic_DNA"/>
</dbReference>
<dbReference type="Pfam" id="PF13396">
    <property type="entry name" value="PLDc_N"/>
    <property type="match status" value="1"/>
</dbReference>
<feature type="domain" description="Cardiolipin synthase N-terminal" evidence="7">
    <location>
        <begin position="19"/>
        <end position="60"/>
    </location>
</feature>
<accession>A0A846LRC0</accession>
<dbReference type="InterPro" id="IPR027379">
    <property type="entry name" value="CLS_N"/>
</dbReference>
<sequence>MEFSDLFWLFLIYIPLLLVWGFAISDIFRRDDISGWARALWVVAVILLPLVGTLVYLIVRPVGATKQERAAMDEAGREFVARYSPDNRAEQLRVLADLHTRGYLTDPEFATEKARVTGGSPAPSPRTSVPA</sequence>
<keyword evidence="2" id="KW-1003">Cell membrane</keyword>
<dbReference type="Proteomes" id="UP000552836">
    <property type="component" value="Unassembled WGS sequence"/>
</dbReference>
<evidence type="ECO:0000313" key="11">
    <source>
        <dbReference type="Proteomes" id="UP000648663"/>
    </source>
</evidence>
<dbReference type="AlphaFoldDB" id="A0A846LRC0"/>
<gene>
    <name evidence="9" type="ORF">FB380_003492</name>
    <name evidence="8" type="ORF">GCM10011589_37960</name>
</gene>
<comment type="caution">
    <text evidence="9">The sequence shown here is derived from an EMBL/GenBank/DDBJ whole genome shotgun (WGS) entry which is preliminary data.</text>
</comment>
<feature type="transmembrane region" description="Helical" evidence="6">
    <location>
        <begin position="6"/>
        <end position="28"/>
    </location>
</feature>
<reference evidence="8" key="4">
    <citation type="submission" date="2024-05" db="EMBL/GenBank/DDBJ databases">
        <authorList>
            <person name="Sun Q."/>
            <person name="Zhou Y."/>
        </authorList>
    </citation>
    <scope>NUCLEOTIDE SEQUENCE</scope>
    <source>
        <strain evidence="8">CGMCC 4.5581</strain>
    </source>
</reference>
<evidence type="ECO:0000256" key="6">
    <source>
        <dbReference type="SAM" id="Phobius"/>
    </source>
</evidence>
<evidence type="ECO:0000256" key="2">
    <source>
        <dbReference type="ARBA" id="ARBA00022475"/>
    </source>
</evidence>
<comment type="subcellular location">
    <subcellularLocation>
        <location evidence="1">Cell membrane</location>
        <topology evidence="1">Multi-pass membrane protein</topology>
    </subcellularLocation>
</comment>
<keyword evidence="11" id="KW-1185">Reference proteome</keyword>
<dbReference type="GO" id="GO:0005886">
    <property type="term" value="C:plasma membrane"/>
    <property type="evidence" value="ECO:0007669"/>
    <property type="project" value="UniProtKB-SubCell"/>
</dbReference>
<feature type="transmembrane region" description="Helical" evidence="6">
    <location>
        <begin position="40"/>
        <end position="59"/>
    </location>
</feature>
<dbReference type="EMBL" id="BMMI01000007">
    <property type="protein sequence ID" value="GGL78306.1"/>
    <property type="molecule type" value="Genomic_DNA"/>
</dbReference>
<organism evidence="9 10">
    <name type="scientific">Modestobacter marinus</name>
    <dbReference type="NCBI Taxonomy" id="477641"/>
    <lineage>
        <taxon>Bacteria</taxon>
        <taxon>Bacillati</taxon>
        <taxon>Actinomycetota</taxon>
        <taxon>Actinomycetes</taxon>
        <taxon>Geodermatophilales</taxon>
        <taxon>Geodermatophilaceae</taxon>
        <taxon>Modestobacter</taxon>
    </lineage>
</organism>
<reference evidence="11" key="2">
    <citation type="journal article" date="2019" name="Int. J. Syst. Evol. Microbiol.">
        <title>The Global Catalogue of Microorganisms (GCM) 10K type strain sequencing project: providing services to taxonomists for standard genome sequencing and annotation.</title>
        <authorList>
            <consortium name="The Broad Institute Genomics Platform"/>
            <consortium name="The Broad Institute Genome Sequencing Center for Infectious Disease"/>
            <person name="Wu L."/>
            <person name="Ma J."/>
        </authorList>
    </citation>
    <scope>NUCLEOTIDE SEQUENCE [LARGE SCALE GENOMIC DNA]</scope>
    <source>
        <strain evidence="11">CGMCC 4.5581</strain>
    </source>
</reference>
<keyword evidence="4 6" id="KW-1133">Transmembrane helix</keyword>
<evidence type="ECO:0000256" key="5">
    <source>
        <dbReference type="ARBA" id="ARBA00023136"/>
    </source>
</evidence>
<keyword evidence="5 6" id="KW-0472">Membrane</keyword>
<evidence type="ECO:0000313" key="9">
    <source>
        <dbReference type="EMBL" id="NIH69004.1"/>
    </source>
</evidence>